<reference evidence="8" key="1">
    <citation type="submission" date="2021-05" db="EMBL/GenBank/DDBJ databases">
        <authorList>
            <person name="Pietrasiak N."/>
            <person name="Ward R."/>
            <person name="Stajich J.E."/>
            <person name="Kurbessoian T."/>
        </authorList>
    </citation>
    <scope>NUCLEOTIDE SEQUENCE</scope>
    <source>
        <strain evidence="8">CPER-KK1</strain>
    </source>
</reference>
<dbReference type="GO" id="GO:0022627">
    <property type="term" value="C:cytosolic small ribosomal subunit"/>
    <property type="evidence" value="ECO:0007669"/>
    <property type="project" value="TreeGrafter"/>
</dbReference>
<evidence type="ECO:0000256" key="2">
    <source>
        <dbReference type="ARBA" id="ARBA00022980"/>
    </source>
</evidence>
<reference evidence="8" key="2">
    <citation type="journal article" date="2022" name="Microbiol. Resour. Announc.">
        <title>Metagenome Sequencing to Explore Phylogenomics of Terrestrial Cyanobacteria.</title>
        <authorList>
            <person name="Ward R.D."/>
            <person name="Stajich J.E."/>
            <person name="Johansen J.R."/>
            <person name="Huntemann M."/>
            <person name="Clum A."/>
            <person name="Foster B."/>
            <person name="Foster B."/>
            <person name="Roux S."/>
            <person name="Palaniappan K."/>
            <person name="Varghese N."/>
            <person name="Mukherjee S."/>
            <person name="Reddy T.B.K."/>
            <person name="Daum C."/>
            <person name="Copeland A."/>
            <person name="Chen I.A."/>
            <person name="Ivanova N.N."/>
            <person name="Kyrpides N.C."/>
            <person name="Shapiro N."/>
            <person name="Eloe-Fadrosh E.A."/>
            <person name="Pietrasiak N."/>
        </authorList>
    </citation>
    <scope>NUCLEOTIDE SEQUENCE</scope>
    <source>
        <strain evidence="8">CPER-KK1</strain>
    </source>
</reference>
<dbReference type="AlphaFoldDB" id="A0A951UC11"/>
<feature type="compositionally biased region" description="Basic and acidic residues" evidence="7">
    <location>
        <begin position="105"/>
        <end position="117"/>
    </location>
</feature>
<evidence type="ECO:0000313" key="9">
    <source>
        <dbReference type="Proteomes" id="UP000753908"/>
    </source>
</evidence>
<evidence type="ECO:0000256" key="4">
    <source>
        <dbReference type="ARBA" id="ARBA00035259"/>
    </source>
</evidence>
<sequence length="137" mass="15043">MQAAETSGRAVYWGTGRRKSSVARVRLVPGSGQIIVNGRPGDNYFNYNSGYISAAKAPLETLGLENEYDILVNAHGGGLTGQADSIRLGVARALCELDPENRPPLKIEGYLTRDPRAKERKKYGLHKARKAPQYSKR</sequence>
<dbReference type="GO" id="GO:0003723">
    <property type="term" value="F:RNA binding"/>
    <property type="evidence" value="ECO:0007669"/>
    <property type="project" value="TreeGrafter"/>
</dbReference>
<dbReference type="PROSITE" id="PS00360">
    <property type="entry name" value="RIBOSOMAL_S9"/>
    <property type="match status" value="1"/>
</dbReference>
<comment type="similarity">
    <text evidence="1 5 6">Belongs to the universal ribosomal protein uS9 family.</text>
</comment>
<dbReference type="FunFam" id="3.30.230.10:FF:000001">
    <property type="entry name" value="30S ribosomal protein S9"/>
    <property type="match status" value="1"/>
</dbReference>
<dbReference type="EMBL" id="JAHHIF010000053">
    <property type="protein sequence ID" value="MBW4548023.1"/>
    <property type="molecule type" value="Genomic_DNA"/>
</dbReference>
<keyword evidence="2 5" id="KW-0689">Ribosomal protein</keyword>
<dbReference type="InterPro" id="IPR014721">
    <property type="entry name" value="Ribsml_uS5_D2-typ_fold_subgr"/>
</dbReference>
<organism evidence="8 9">
    <name type="scientific">Symplocastrum torsivum CPER-KK1</name>
    <dbReference type="NCBI Taxonomy" id="450513"/>
    <lineage>
        <taxon>Bacteria</taxon>
        <taxon>Bacillati</taxon>
        <taxon>Cyanobacteriota</taxon>
        <taxon>Cyanophyceae</taxon>
        <taxon>Oscillatoriophycideae</taxon>
        <taxon>Oscillatoriales</taxon>
        <taxon>Microcoleaceae</taxon>
        <taxon>Symplocastrum</taxon>
    </lineage>
</organism>
<dbReference type="Gene3D" id="3.30.230.10">
    <property type="match status" value="1"/>
</dbReference>
<dbReference type="GO" id="GO:0003735">
    <property type="term" value="F:structural constituent of ribosome"/>
    <property type="evidence" value="ECO:0007669"/>
    <property type="project" value="InterPro"/>
</dbReference>
<evidence type="ECO:0000256" key="5">
    <source>
        <dbReference type="HAMAP-Rule" id="MF_00532"/>
    </source>
</evidence>
<evidence type="ECO:0000313" key="8">
    <source>
        <dbReference type="EMBL" id="MBW4548023.1"/>
    </source>
</evidence>
<name>A0A951UC11_9CYAN</name>
<dbReference type="SUPFAM" id="SSF54211">
    <property type="entry name" value="Ribosomal protein S5 domain 2-like"/>
    <property type="match status" value="1"/>
</dbReference>
<dbReference type="InterPro" id="IPR023035">
    <property type="entry name" value="Ribosomal_uS9_bac/plastid"/>
</dbReference>
<evidence type="ECO:0000256" key="6">
    <source>
        <dbReference type="RuleBase" id="RU003815"/>
    </source>
</evidence>
<dbReference type="HAMAP" id="MF_00532_B">
    <property type="entry name" value="Ribosomal_uS9_B"/>
    <property type="match status" value="1"/>
</dbReference>
<dbReference type="Pfam" id="PF00380">
    <property type="entry name" value="Ribosomal_S9"/>
    <property type="match status" value="1"/>
</dbReference>
<dbReference type="InterPro" id="IPR000754">
    <property type="entry name" value="Ribosomal_uS9"/>
</dbReference>
<dbReference type="Proteomes" id="UP000753908">
    <property type="component" value="Unassembled WGS sequence"/>
</dbReference>
<evidence type="ECO:0000256" key="7">
    <source>
        <dbReference type="SAM" id="MobiDB-lite"/>
    </source>
</evidence>
<dbReference type="GO" id="GO:0006412">
    <property type="term" value="P:translation"/>
    <property type="evidence" value="ECO:0007669"/>
    <property type="project" value="UniProtKB-UniRule"/>
</dbReference>
<dbReference type="NCBIfam" id="NF001099">
    <property type="entry name" value="PRK00132.1"/>
    <property type="match status" value="1"/>
</dbReference>
<dbReference type="PANTHER" id="PTHR21569:SF1">
    <property type="entry name" value="SMALL RIBOSOMAL SUBUNIT PROTEIN US9M"/>
    <property type="match status" value="1"/>
</dbReference>
<dbReference type="PANTHER" id="PTHR21569">
    <property type="entry name" value="RIBOSOMAL PROTEIN S9"/>
    <property type="match status" value="1"/>
</dbReference>
<comment type="caution">
    <text evidence="8">The sequence shown here is derived from an EMBL/GenBank/DDBJ whole genome shotgun (WGS) entry which is preliminary data.</text>
</comment>
<gene>
    <name evidence="5 8" type="primary">rpsI</name>
    <name evidence="5" type="synonym">rps9</name>
    <name evidence="8" type="ORF">KME25_26825</name>
</gene>
<evidence type="ECO:0000256" key="1">
    <source>
        <dbReference type="ARBA" id="ARBA00005251"/>
    </source>
</evidence>
<protein>
    <recommendedName>
        <fullName evidence="4 5">Small ribosomal subunit protein uS9</fullName>
    </recommendedName>
</protein>
<proteinExistence type="inferred from homology"/>
<dbReference type="InterPro" id="IPR020568">
    <property type="entry name" value="Ribosomal_Su5_D2-typ_SF"/>
</dbReference>
<accession>A0A951UC11</accession>
<dbReference type="InterPro" id="IPR020574">
    <property type="entry name" value="Ribosomal_uS9_CS"/>
</dbReference>
<keyword evidence="3 5" id="KW-0687">Ribonucleoprotein</keyword>
<feature type="region of interest" description="Disordered" evidence="7">
    <location>
        <begin position="105"/>
        <end position="137"/>
    </location>
</feature>
<evidence type="ECO:0000256" key="3">
    <source>
        <dbReference type="ARBA" id="ARBA00023274"/>
    </source>
</evidence>
<feature type="compositionally biased region" description="Basic residues" evidence="7">
    <location>
        <begin position="118"/>
        <end position="137"/>
    </location>
</feature>